<dbReference type="Pfam" id="PF08478">
    <property type="entry name" value="POTRA_1"/>
    <property type="match status" value="1"/>
</dbReference>
<dbReference type="Pfam" id="PF03799">
    <property type="entry name" value="FtsQ_DivIB_C"/>
    <property type="match status" value="1"/>
</dbReference>
<dbReference type="RefSeq" id="WP_256945198.1">
    <property type="nucleotide sequence ID" value="NZ_JANHNZ010000004.1"/>
</dbReference>
<reference evidence="11" key="3">
    <citation type="journal article" date="2023" name="Microbiol. Resour. Announc.">
        <title>Draft Genome Sequence of Granulicatella sp. Strain S8, Isolated from a Marine Fish, Seriola quinqueradiata.</title>
        <authorList>
            <person name="Lee M."/>
            <person name="Farooq A."/>
            <person name="Jeong J.B."/>
            <person name="Jung M.Y."/>
        </authorList>
    </citation>
    <scope>NUCLEOTIDE SEQUENCE</scope>
    <source>
        <strain evidence="11">S8</strain>
    </source>
</reference>
<evidence type="ECO:0000313" key="12">
    <source>
        <dbReference type="Proteomes" id="UP001059480"/>
    </source>
</evidence>
<feature type="compositionally biased region" description="Polar residues" evidence="8">
    <location>
        <begin position="43"/>
        <end position="53"/>
    </location>
</feature>
<keyword evidence="2" id="KW-1003">Cell membrane</keyword>
<keyword evidence="4 9" id="KW-0812">Transmembrane</keyword>
<gene>
    <name evidence="11" type="ORF">NPA36_05920</name>
</gene>
<feature type="region of interest" description="Disordered" evidence="8">
    <location>
        <begin position="1"/>
        <end position="55"/>
    </location>
</feature>
<reference evidence="11" key="1">
    <citation type="submission" date="2022-07" db="EMBL/GenBank/DDBJ databases">
        <authorList>
            <person name="Jung M.-Y."/>
            <person name="Lee M."/>
        </authorList>
    </citation>
    <scope>NUCLEOTIDE SEQUENCE</scope>
    <source>
        <strain evidence="11">S8</strain>
    </source>
</reference>
<dbReference type="EMBL" id="JANHNZ010000004">
    <property type="protein sequence ID" value="MCQ9210084.1"/>
    <property type="molecule type" value="Genomic_DNA"/>
</dbReference>
<dbReference type="InterPro" id="IPR034746">
    <property type="entry name" value="POTRA"/>
</dbReference>
<evidence type="ECO:0000256" key="2">
    <source>
        <dbReference type="ARBA" id="ARBA00022475"/>
    </source>
</evidence>
<organism evidence="11 12">
    <name type="scientific">Granulicatella seriolae</name>
    <dbReference type="NCBI Taxonomy" id="2967226"/>
    <lineage>
        <taxon>Bacteria</taxon>
        <taxon>Bacillati</taxon>
        <taxon>Bacillota</taxon>
        <taxon>Bacilli</taxon>
        <taxon>Lactobacillales</taxon>
        <taxon>Carnobacteriaceae</taxon>
        <taxon>Granulicatella</taxon>
    </lineage>
</organism>
<keyword evidence="7" id="KW-0131">Cell cycle</keyword>
<protein>
    <submittedName>
        <fullName evidence="11">FtsQ-type POTRA domain-containing protein</fullName>
    </submittedName>
</protein>
<keyword evidence="5 9" id="KW-1133">Transmembrane helix</keyword>
<name>A0ABT1WNJ4_9LACT</name>
<dbReference type="PANTHER" id="PTHR37820">
    <property type="entry name" value="CELL DIVISION PROTEIN DIVIB"/>
    <property type="match status" value="1"/>
</dbReference>
<feature type="domain" description="POTRA" evidence="10">
    <location>
        <begin position="86"/>
        <end position="157"/>
    </location>
</feature>
<dbReference type="PANTHER" id="PTHR37820:SF1">
    <property type="entry name" value="CELL DIVISION PROTEIN FTSQ"/>
    <property type="match status" value="1"/>
</dbReference>
<comment type="caution">
    <text evidence="11">The sequence shown here is derived from an EMBL/GenBank/DDBJ whole genome shotgun (WGS) entry which is preliminary data.</text>
</comment>
<evidence type="ECO:0000313" key="11">
    <source>
        <dbReference type="EMBL" id="MCQ9210084.1"/>
    </source>
</evidence>
<evidence type="ECO:0000256" key="6">
    <source>
        <dbReference type="ARBA" id="ARBA00023136"/>
    </source>
</evidence>
<feature type="compositionally biased region" description="Low complexity" evidence="8">
    <location>
        <begin position="28"/>
        <end position="42"/>
    </location>
</feature>
<dbReference type="PROSITE" id="PS51779">
    <property type="entry name" value="POTRA"/>
    <property type="match status" value="1"/>
</dbReference>
<evidence type="ECO:0000256" key="8">
    <source>
        <dbReference type="SAM" id="MobiDB-lite"/>
    </source>
</evidence>
<accession>A0ABT1WNJ4</accession>
<reference evidence="11" key="2">
    <citation type="journal article" date="2023" name="Curr. Microbiol.">
        <title>Granulicatella seriolae sp. nov., a Novel Facultative Anaerobe Isolated from Yellowtail Marine Fish.</title>
        <authorList>
            <person name="Lee M."/>
            <person name="Choi Y.J."/>
            <person name="Farooq A."/>
            <person name="Jeong J.B."/>
            <person name="Jung M.Y."/>
        </authorList>
    </citation>
    <scope>NUCLEOTIDE SEQUENCE</scope>
    <source>
        <strain evidence="11">S8</strain>
    </source>
</reference>
<evidence type="ECO:0000256" key="3">
    <source>
        <dbReference type="ARBA" id="ARBA00022618"/>
    </source>
</evidence>
<keyword evidence="12" id="KW-1185">Reference proteome</keyword>
<dbReference type="InterPro" id="IPR050487">
    <property type="entry name" value="FtsQ_DivIB"/>
</dbReference>
<dbReference type="Gene3D" id="3.40.50.10960">
    <property type="match status" value="1"/>
</dbReference>
<feature type="compositionally biased region" description="Basic and acidic residues" evidence="8">
    <location>
        <begin position="7"/>
        <end position="23"/>
    </location>
</feature>
<sequence>MKGNKNKSHDSQETGQPPREKTPWELAQEQSNASSINNQNSSTKKNPQKNKQGTVVKKRRHPVWTLLILIFSVILFWTIYLISPLAKVHSVVVTGIRQTSESELTNQLGIVPQETIWQVLASQSKINQQVKSTLPKVSSLKIMVQGINTLVVEVVENPAVARYASQGKSFEILADATSIEVSSLQTSQDYPLLKDFTDQSKVETLAKQLAMVEPNVLAMVSEITYSKSGTNANAIRMDMKDGRVVKADLTNLGSKLNYYPQIQKEIGNQKGIIDMEIGVYFTPNQ</sequence>
<comment type="subcellular location">
    <subcellularLocation>
        <location evidence="1">Membrane</location>
    </subcellularLocation>
</comment>
<dbReference type="InterPro" id="IPR005548">
    <property type="entry name" value="Cell_div_FtsQ/DivIB_C"/>
</dbReference>
<evidence type="ECO:0000256" key="5">
    <source>
        <dbReference type="ARBA" id="ARBA00022989"/>
    </source>
</evidence>
<feature type="transmembrane region" description="Helical" evidence="9">
    <location>
        <begin position="63"/>
        <end position="82"/>
    </location>
</feature>
<evidence type="ECO:0000256" key="4">
    <source>
        <dbReference type="ARBA" id="ARBA00022692"/>
    </source>
</evidence>
<evidence type="ECO:0000256" key="7">
    <source>
        <dbReference type="ARBA" id="ARBA00023306"/>
    </source>
</evidence>
<dbReference type="InterPro" id="IPR013685">
    <property type="entry name" value="POTRA_FtsQ_type"/>
</dbReference>
<keyword evidence="3" id="KW-0132">Cell division</keyword>
<keyword evidence="6 9" id="KW-0472">Membrane</keyword>
<dbReference type="Proteomes" id="UP001059480">
    <property type="component" value="Unassembled WGS sequence"/>
</dbReference>
<proteinExistence type="predicted"/>
<evidence type="ECO:0000256" key="1">
    <source>
        <dbReference type="ARBA" id="ARBA00004370"/>
    </source>
</evidence>
<evidence type="ECO:0000259" key="10">
    <source>
        <dbReference type="PROSITE" id="PS51779"/>
    </source>
</evidence>
<evidence type="ECO:0000256" key="9">
    <source>
        <dbReference type="SAM" id="Phobius"/>
    </source>
</evidence>